<keyword evidence="4 8" id="KW-0732">Signal</keyword>
<keyword evidence="7" id="KW-1015">Disulfide bond</keyword>
<organism evidence="9 10">
    <name type="scientific">Actinomadura rudentiformis</name>
    <dbReference type="NCBI Taxonomy" id="359158"/>
    <lineage>
        <taxon>Bacteria</taxon>
        <taxon>Bacillati</taxon>
        <taxon>Actinomycetota</taxon>
        <taxon>Actinomycetes</taxon>
        <taxon>Streptosporangiales</taxon>
        <taxon>Thermomonosporaceae</taxon>
        <taxon>Actinomadura</taxon>
    </lineage>
</organism>
<dbReference type="PANTHER" id="PTHR33938">
    <property type="entry name" value="FERULOYL ESTERASE B-RELATED"/>
    <property type="match status" value="1"/>
</dbReference>
<keyword evidence="5 9" id="KW-0378">Hydrolase</keyword>
<evidence type="ECO:0000313" key="10">
    <source>
        <dbReference type="Proteomes" id="UP000468735"/>
    </source>
</evidence>
<keyword evidence="2" id="KW-0719">Serine esterase</keyword>
<accession>A0A6H9Z869</accession>
<evidence type="ECO:0000313" key="9">
    <source>
        <dbReference type="EMBL" id="KAB2352526.1"/>
    </source>
</evidence>
<keyword evidence="3" id="KW-0479">Metal-binding</keyword>
<keyword evidence="10" id="KW-1185">Reference proteome</keyword>
<evidence type="ECO:0000256" key="1">
    <source>
        <dbReference type="ARBA" id="ARBA00006249"/>
    </source>
</evidence>
<dbReference type="AlphaFoldDB" id="A0A6H9Z869"/>
<reference evidence="9 10" key="1">
    <citation type="submission" date="2019-09" db="EMBL/GenBank/DDBJ databases">
        <title>Actinomadura physcomitrii sp. nov., a novel actinomycete isolated from moss [Physcomitrium sphaericum (Ludw) Fuernr].</title>
        <authorList>
            <person name="Zhuang X."/>
            <person name="Liu C."/>
        </authorList>
    </citation>
    <scope>NUCLEOTIDE SEQUENCE [LARGE SCALE GENOMIC DNA]</scope>
    <source>
        <strain evidence="9 10">HMC1</strain>
    </source>
</reference>
<sequence>MEGHELTRFRRLAAVIALLSTALLTHTPPAAARPEADRSCERLAAASLPNATVTIAEQVPAGRYTAPDGRVLPSVPAFCRVHGLARPVPGSRIGFEVWMPLRGWNQRVVMFGNGGYSSAIDFPSMGGPLLAAGYATVGTDTGHTGDDPDVFVQGAANPEIIVDWGHRAVHETIVNAKLIVRAYTGSRPRYAYFVGCSTGGHQGLMEAQRYPGDFDGIVAGAPGSNRVALNAGFLWQFLQNHTPGNNADPIIPPSKLPLLTNAAVRQCRGRDGGEATDGFLTDPRRCSFDPGVLQCREGDTPACLTKRQVQAVRQMYAGARDSRNGKQIYPGWPVGSEAPVVEASGNVRQGWSRYWGTTEPARANFWRYWVFRDPDWNWWKFDFHRDVRIARQKLGSIIDATDPDLAPFKRHGGKLIMYAGWADPVVSAYDTIDYYRRVVRTTSATRNSRDALRQTREFARLFMMPGMTHCGSGPGPNVFDALTPLTRWVERGAAPTEIVATKYVNDNPSDGVAMTRSVRPFSC</sequence>
<dbReference type="GO" id="GO:0046872">
    <property type="term" value="F:metal ion binding"/>
    <property type="evidence" value="ECO:0007669"/>
    <property type="project" value="UniProtKB-KW"/>
</dbReference>
<dbReference type="Proteomes" id="UP000468735">
    <property type="component" value="Unassembled WGS sequence"/>
</dbReference>
<dbReference type="OrthoDB" id="176867at2"/>
<evidence type="ECO:0000256" key="3">
    <source>
        <dbReference type="ARBA" id="ARBA00022723"/>
    </source>
</evidence>
<dbReference type="PANTHER" id="PTHR33938:SF15">
    <property type="entry name" value="FERULOYL ESTERASE B-RELATED"/>
    <property type="match status" value="1"/>
</dbReference>
<feature type="signal peptide" evidence="8">
    <location>
        <begin position="1"/>
        <end position="32"/>
    </location>
</feature>
<gene>
    <name evidence="9" type="ORF">F8566_02275</name>
</gene>
<dbReference type="SUPFAM" id="SSF53474">
    <property type="entry name" value="alpha/beta-Hydrolases"/>
    <property type="match status" value="1"/>
</dbReference>
<dbReference type="InterPro" id="IPR029058">
    <property type="entry name" value="AB_hydrolase_fold"/>
</dbReference>
<name>A0A6H9Z869_9ACTN</name>
<dbReference type="GO" id="GO:0052689">
    <property type="term" value="F:carboxylic ester hydrolase activity"/>
    <property type="evidence" value="ECO:0007669"/>
    <property type="project" value="UniProtKB-KW"/>
</dbReference>
<comment type="caution">
    <text evidence="9">The sequence shown here is derived from an EMBL/GenBank/DDBJ whole genome shotgun (WGS) entry which is preliminary data.</text>
</comment>
<dbReference type="InterPro" id="IPR011118">
    <property type="entry name" value="Tannase/feruloyl_esterase"/>
</dbReference>
<evidence type="ECO:0000256" key="7">
    <source>
        <dbReference type="ARBA" id="ARBA00023157"/>
    </source>
</evidence>
<evidence type="ECO:0000256" key="5">
    <source>
        <dbReference type="ARBA" id="ARBA00022801"/>
    </source>
</evidence>
<evidence type="ECO:0000256" key="8">
    <source>
        <dbReference type="SAM" id="SignalP"/>
    </source>
</evidence>
<keyword evidence="6" id="KW-0106">Calcium</keyword>
<dbReference type="Pfam" id="PF07519">
    <property type="entry name" value="Tannase"/>
    <property type="match status" value="1"/>
</dbReference>
<feature type="chain" id="PRO_5039577428" evidence="8">
    <location>
        <begin position="33"/>
        <end position="523"/>
    </location>
</feature>
<comment type="similarity">
    <text evidence="1">Belongs to the tannase family.</text>
</comment>
<evidence type="ECO:0000256" key="2">
    <source>
        <dbReference type="ARBA" id="ARBA00022487"/>
    </source>
</evidence>
<dbReference type="EMBL" id="WBMT01000001">
    <property type="protein sequence ID" value="KAB2352526.1"/>
    <property type="molecule type" value="Genomic_DNA"/>
</dbReference>
<evidence type="ECO:0000256" key="4">
    <source>
        <dbReference type="ARBA" id="ARBA00022729"/>
    </source>
</evidence>
<proteinExistence type="inferred from homology"/>
<evidence type="ECO:0000256" key="6">
    <source>
        <dbReference type="ARBA" id="ARBA00022837"/>
    </source>
</evidence>
<dbReference type="Gene3D" id="3.40.50.1820">
    <property type="entry name" value="alpha/beta hydrolase"/>
    <property type="match status" value="1"/>
</dbReference>
<protein>
    <submittedName>
        <fullName evidence="9">Tannase/feruloyl esterase family alpha/beta hydrolase</fullName>
    </submittedName>
</protein>